<keyword evidence="1" id="KW-0808">Transferase</keyword>
<accession>A0AAV7VLW7</accession>
<dbReference type="InterPro" id="IPR040643">
    <property type="entry name" value="MLVIN_C"/>
</dbReference>
<evidence type="ECO:0000313" key="8">
    <source>
        <dbReference type="EMBL" id="KAJ1202623.1"/>
    </source>
</evidence>
<comment type="caution">
    <text evidence="8">The sequence shown here is derived from an EMBL/GenBank/DDBJ whole genome shotgun (WGS) entry which is preliminary data.</text>
</comment>
<keyword evidence="5" id="KW-0378">Hydrolase</keyword>
<keyword evidence="3" id="KW-0540">Nuclease</keyword>
<dbReference type="GO" id="GO:0016787">
    <property type="term" value="F:hydrolase activity"/>
    <property type="evidence" value="ECO:0007669"/>
    <property type="project" value="UniProtKB-KW"/>
</dbReference>
<evidence type="ECO:0000313" key="9">
    <source>
        <dbReference type="Proteomes" id="UP001066276"/>
    </source>
</evidence>
<evidence type="ECO:0000259" key="7">
    <source>
        <dbReference type="Pfam" id="PF18697"/>
    </source>
</evidence>
<keyword evidence="4" id="KW-0255">Endonuclease</keyword>
<dbReference type="Pfam" id="PF18697">
    <property type="entry name" value="MLVIN_C"/>
    <property type="match status" value="1"/>
</dbReference>
<sequence length="161" mass="18107">MTATQMRRIYTPGQKSRPGVGGAKNPAFAPLFNAWVRAGVEATTMPPNHDPGHNLRAGVWFVVRKHVRKTYLELHWWGPYQVTPTTTTVVKCAELTNWIHASHTKKVACPLGHEETLLKAPTIVKQVATTEPEKEQREPEIDQEFVEDGSITLVRDDSEEL</sequence>
<dbReference type="AlphaFoldDB" id="A0AAV7VLW7"/>
<feature type="compositionally biased region" description="Basic and acidic residues" evidence="6">
    <location>
        <begin position="131"/>
        <end position="140"/>
    </location>
</feature>
<feature type="region of interest" description="Disordered" evidence="6">
    <location>
        <begin position="1"/>
        <end position="22"/>
    </location>
</feature>
<evidence type="ECO:0000256" key="2">
    <source>
        <dbReference type="ARBA" id="ARBA00022695"/>
    </source>
</evidence>
<keyword evidence="2" id="KW-0548">Nucleotidyltransferase</keyword>
<gene>
    <name evidence="8" type="ORF">NDU88_006420</name>
</gene>
<organism evidence="8 9">
    <name type="scientific">Pleurodeles waltl</name>
    <name type="common">Iberian ribbed newt</name>
    <dbReference type="NCBI Taxonomy" id="8319"/>
    <lineage>
        <taxon>Eukaryota</taxon>
        <taxon>Metazoa</taxon>
        <taxon>Chordata</taxon>
        <taxon>Craniata</taxon>
        <taxon>Vertebrata</taxon>
        <taxon>Euteleostomi</taxon>
        <taxon>Amphibia</taxon>
        <taxon>Batrachia</taxon>
        <taxon>Caudata</taxon>
        <taxon>Salamandroidea</taxon>
        <taxon>Salamandridae</taxon>
        <taxon>Pleurodelinae</taxon>
        <taxon>Pleurodeles</taxon>
    </lineage>
</organism>
<name>A0AAV7VLW7_PLEWA</name>
<proteinExistence type="predicted"/>
<evidence type="ECO:0000256" key="5">
    <source>
        <dbReference type="ARBA" id="ARBA00022801"/>
    </source>
</evidence>
<evidence type="ECO:0000256" key="1">
    <source>
        <dbReference type="ARBA" id="ARBA00022679"/>
    </source>
</evidence>
<dbReference type="Proteomes" id="UP001066276">
    <property type="component" value="Chromosome 2_1"/>
</dbReference>
<dbReference type="GO" id="GO:0004519">
    <property type="term" value="F:endonuclease activity"/>
    <property type="evidence" value="ECO:0007669"/>
    <property type="project" value="UniProtKB-KW"/>
</dbReference>
<evidence type="ECO:0000256" key="6">
    <source>
        <dbReference type="SAM" id="MobiDB-lite"/>
    </source>
</evidence>
<dbReference type="Gene3D" id="2.30.30.850">
    <property type="match status" value="1"/>
</dbReference>
<evidence type="ECO:0000256" key="4">
    <source>
        <dbReference type="ARBA" id="ARBA00022759"/>
    </source>
</evidence>
<protein>
    <recommendedName>
        <fullName evidence="7">Murine leukemia virus integrase C-terminal domain-containing protein</fullName>
    </recommendedName>
</protein>
<feature type="region of interest" description="Disordered" evidence="6">
    <location>
        <begin position="128"/>
        <end position="149"/>
    </location>
</feature>
<dbReference type="EMBL" id="JANPWB010000003">
    <property type="protein sequence ID" value="KAJ1202623.1"/>
    <property type="molecule type" value="Genomic_DNA"/>
</dbReference>
<reference evidence="8" key="1">
    <citation type="journal article" date="2022" name="bioRxiv">
        <title>Sequencing and chromosome-scale assembly of the giantPleurodeles waltlgenome.</title>
        <authorList>
            <person name="Brown T."/>
            <person name="Elewa A."/>
            <person name="Iarovenko S."/>
            <person name="Subramanian E."/>
            <person name="Araus A.J."/>
            <person name="Petzold A."/>
            <person name="Susuki M."/>
            <person name="Suzuki K.-i.T."/>
            <person name="Hayashi T."/>
            <person name="Toyoda A."/>
            <person name="Oliveira C."/>
            <person name="Osipova E."/>
            <person name="Leigh N.D."/>
            <person name="Simon A."/>
            <person name="Yun M.H."/>
        </authorList>
    </citation>
    <scope>NUCLEOTIDE SEQUENCE</scope>
    <source>
        <strain evidence="8">20211129_DDA</strain>
        <tissue evidence="8">Liver</tissue>
    </source>
</reference>
<dbReference type="GO" id="GO:0016779">
    <property type="term" value="F:nucleotidyltransferase activity"/>
    <property type="evidence" value="ECO:0007669"/>
    <property type="project" value="UniProtKB-KW"/>
</dbReference>
<feature type="domain" description="Murine leukemia virus integrase C-terminal" evidence="7">
    <location>
        <begin position="53"/>
        <end position="107"/>
    </location>
</feature>
<keyword evidence="9" id="KW-1185">Reference proteome</keyword>
<evidence type="ECO:0000256" key="3">
    <source>
        <dbReference type="ARBA" id="ARBA00022722"/>
    </source>
</evidence>